<accession>A0AAU7F7Y8</accession>
<organism evidence="4">
    <name type="scientific">Chitinibacter mangrovi</name>
    <dbReference type="NCBI Taxonomy" id="3153927"/>
    <lineage>
        <taxon>Bacteria</taxon>
        <taxon>Pseudomonadati</taxon>
        <taxon>Pseudomonadota</taxon>
        <taxon>Betaproteobacteria</taxon>
        <taxon>Neisseriales</taxon>
        <taxon>Chitinibacteraceae</taxon>
        <taxon>Chitinibacter</taxon>
    </lineage>
</organism>
<dbReference type="SUPFAM" id="SSF56214">
    <property type="entry name" value="4'-phosphopantetheinyl transferase"/>
    <property type="match status" value="2"/>
</dbReference>
<dbReference type="RefSeq" id="WP_348944228.1">
    <property type="nucleotide sequence ID" value="NZ_CP157355.1"/>
</dbReference>
<dbReference type="EMBL" id="CP157355">
    <property type="protein sequence ID" value="XBL99842.1"/>
    <property type="molecule type" value="Genomic_DNA"/>
</dbReference>
<comment type="similarity">
    <text evidence="1">Belongs to the P-Pant transferase superfamily. Gsp/Sfp/HetI/AcpT family.</text>
</comment>
<dbReference type="GO" id="GO:0005829">
    <property type="term" value="C:cytosol"/>
    <property type="evidence" value="ECO:0007669"/>
    <property type="project" value="TreeGrafter"/>
</dbReference>
<protein>
    <submittedName>
        <fullName evidence="4">4'-phosphopantetheinyl transferase superfamily protein</fullName>
    </submittedName>
</protein>
<dbReference type="GO" id="GO:0000287">
    <property type="term" value="F:magnesium ion binding"/>
    <property type="evidence" value="ECO:0007669"/>
    <property type="project" value="InterPro"/>
</dbReference>
<dbReference type="InterPro" id="IPR008278">
    <property type="entry name" value="4-PPantetheinyl_Trfase_dom"/>
</dbReference>
<evidence type="ECO:0000256" key="2">
    <source>
        <dbReference type="ARBA" id="ARBA00022679"/>
    </source>
</evidence>
<dbReference type="PANTHER" id="PTHR12215">
    <property type="entry name" value="PHOSPHOPANTETHEINE TRANSFERASE"/>
    <property type="match status" value="1"/>
</dbReference>
<reference evidence="4" key="1">
    <citation type="submission" date="2024-05" db="EMBL/GenBank/DDBJ databases">
        <authorList>
            <person name="Yang L."/>
            <person name="Pan L."/>
        </authorList>
    </citation>
    <scope>NUCLEOTIDE SEQUENCE</scope>
    <source>
        <strain evidence="4">FCG-7</strain>
    </source>
</reference>
<keyword evidence="2 4" id="KW-0808">Transferase</keyword>
<evidence type="ECO:0000259" key="3">
    <source>
        <dbReference type="Pfam" id="PF01648"/>
    </source>
</evidence>
<name>A0AAU7F7Y8_9NEIS</name>
<proteinExistence type="inferred from homology"/>
<dbReference type="InterPro" id="IPR037143">
    <property type="entry name" value="4-PPantetheinyl_Trfase_dom_sf"/>
</dbReference>
<sequence>MAQLALMSLSEASEIPPVAHWLDQAQQERLVRISHPARQRQFCAARHLAISLLEGQGLEPALLTQASGRPQAVNWPAPNGLSWSHTAAWAGAALGKGRVGIDIESIQLRRNALAIAGQYFSVRECAALHARAGEAQLSLFYHMWVAKEALLKALGTGLVGGLSRFELLPDEGGWRLFSADPVCWHLAIWHLPGQALCAVASDTAQSWNVPHDFARLQLQIVAEAC</sequence>
<dbReference type="Pfam" id="PF01648">
    <property type="entry name" value="ACPS"/>
    <property type="match status" value="1"/>
</dbReference>
<dbReference type="AlphaFoldDB" id="A0AAU7F7Y8"/>
<evidence type="ECO:0000256" key="1">
    <source>
        <dbReference type="ARBA" id="ARBA00010990"/>
    </source>
</evidence>
<dbReference type="KEGG" id="cmav:ABHF33_12315"/>
<dbReference type="InterPro" id="IPR050559">
    <property type="entry name" value="P-Pant_transferase_sf"/>
</dbReference>
<dbReference type="GO" id="GO:0019878">
    <property type="term" value="P:lysine biosynthetic process via aminoadipic acid"/>
    <property type="evidence" value="ECO:0007669"/>
    <property type="project" value="TreeGrafter"/>
</dbReference>
<dbReference type="PANTHER" id="PTHR12215:SF10">
    <property type="entry name" value="L-AMINOADIPATE-SEMIALDEHYDE DEHYDROGENASE-PHOSPHOPANTETHEINYL TRANSFERASE"/>
    <property type="match status" value="1"/>
</dbReference>
<feature type="domain" description="4'-phosphopantetheinyl transferase" evidence="3">
    <location>
        <begin position="98"/>
        <end position="199"/>
    </location>
</feature>
<dbReference type="Gene3D" id="3.90.470.20">
    <property type="entry name" value="4'-phosphopantetheinyl transferase domain"/>
    <property type="match status" value="2"/>
</dbReference>
<gene>
    <name evidence="4" type="ORF">ABHF33_12315</name>
</gene>
<evidence type="ECO:0000313" key="4">
    <source>
        <dbReference type="EMBL" id="XBL99842.1"/>
    </source>
</evidence>
<dbReference type="GO" id="GO:0008897">
    <property type="term" value="F:holo-[acyl-carrier-protein] synthase activity"/>
    <property type="evidence" value="ECO:0007669"/>
    <property type="project" value="InterPro"/>
</dbReference>